<accession>D9PI34</accession>
<reference evidence="1" key="1">
    <citation type="submission" date="2010-07" db="EMBL/GenBank/DDBJ databases">
        <authorList>
            <consortium name="CONSOLIDER consortium CSD2007-00005"/>
            <person name="Guazzaroni M.-E."/>
            <person name="Richter M."/>
            <person name="Garcia-Salamanca A."/>
            <person name="Yarza P."/>
            <person name="Ferrer M."/>
        </authorList>
    </citation>
    <scope>NUCLEOTIDE SEQUENCE</scope>
</reference>
<dbReference type="EMBL" id="ADZX01000404">
    <property type="protein sequence ID" value="EFK96774.1"/>
    <property type="molecule type" value="Genomic_DNA"/>
</dbReference>
<reference evidence="1" key="2">
    <citation type="journal article" date="2011" name="Microb. Ecol.">
        <title>Taxonomic and Functional Metagenomic Profiling of the Microbial Community in the Anoxic Sediment of a Sub-saline Shallow Lake (Laguna de Carrizo, Central Spain).</title>
        <authorList>
            <person name="Ferrer M."/>
            <person name="Guazzaroni M.E."/>
            <person name="Richter M."/>
            <person name="Garcia-Salamanca A."/>
            <person name="Yarza P."/>
            <person name="Suarez-Suarez A."/>
            <person name="Solano J."/>
            <person name="Alcaide M."/>
            <person name="van Dillewijn P."/>
            <person name="Molina-Henares M.A."/>
            <person name="Lopez-Cortes N."/>
            <person name="Al-Ramahi Y."/>
            <person name="Guerrero C."/>
            <person name="Acosta A."/>
            <person name="de Eugenio L.I."/>
            <person name="Martinez V."/>
            <person name="Marques S."/>
            <person name="Rojo F."/>
            <person name="Santero E."/>
            <person name="Genilloud O."/>
            <person name="Perez-Perez J."/>
            <person name="Rossello-Mora R."/>
            <person name="Ramos J.L."/>
        </authorList>
    </citation>
    <scope>NUCLEOTIDE SEQUENCE</scope>
</reference>
<gene>
    <name evidence="1" type="ORF">LDC_1188</name>
</gene>
<dbReference type="NCBIfam" id="NF041895">
    <property type="entry name" value="choice_anch_V"/>
    <property type="match status" value="1"/>
</dbReference>
<sequence length="170" mass="18344">MMLITIHRRKYLSVGVLLCCLFSVVIYAKEEGVVGRTLKNRKGCTCHNEVPSADVLVSISGPDTLHVDRSALYTATISNLSTKAAGNNLAASNGALFPVSGDLKKLKSELTYTSPKYFSSGKVTFQFSYSAPKTAGEQYLFASGNIADMNGKKTGDSWNHALTKKITIVN</sequence>
<dbReference type="Gene3D" id="2.60.40.10">
    <property type="entry name" value="Immunoglobulins"/>
    <property type="match status" value="1"/>
</dbReference>
<dbReference type="InterPro" id="IPR013783">
    <property type="entry name" value="Ig-like_fold"/>
</dbReference>
<comment type="caution">
    <text evidence="1">The sequence shown here is derived from an EMBL/GenBank/DDBJ whole genome shotgun (WGS) entry which is preliminary data.</text>
</comment>
<proteinExistence type="predicted"/>
<dbReference type="AlphaFoldDB" id="D9PI34"/>
<evidence type="ECO:0000313" key="1">
    <source>
        <dbReference type="EMBL" id="EFK96774.1"/>
    </source>
</evidence>
<protein>
    <submittedName>
        <fullName evidence="1">Lipoprotein</fullName>
    </submittedName>
</protein>
<name>D9PI34_9ZZZZ</name>
<keyword evidence="1" id="KW-0449">Lipoprotein</keyword>
<organism evidence="1">
    <name type="scientific">sediment metagenome</name>
    <dbReference type="NCBI Taxonomy" id="749907"/>
    <lineage>
        <taxon>unclassified sequences</taxon>
        <taxon>metagenomes</taxon>
        <taxon>ecological metagenomes</taxon>
    </lineage>
</organism>